<sequence length="85" mass="9673">MNRCKQCHHTNLLMVSSLRYVFFMSVFPVVIAMAIGLLAEKIFFLFIPAIILTNIVLAKKKAPIILCKDCRHVETPQTRPAKETV</sequence>
<keyword evidence="1" id="KW-1133">Transmembrane helix</keyword>
<evidence type="ECO:0000313" key="2">
    <source>
        <dbReference type="EMBL" id="SFE61045.1"/>
    </source>
</evidence>
<accession>A0A1I2BYK1</accession>
<reference evidence="2 3" key="1">
    <citation type="submission" date="2016-10" db="EMBL/GenBank/DDBJ databases">
        <authorList>
            <person name="de Groot N.N."/>
        </authorList>
    </citation>
    <scope>NUCLEOTIDE SEQUENCE [LARGE SCALE GENOMIC DNA]</scope>
    <source>
        <strain evidence="2 3">DSM 23995</strain>
    </source>
</reference>
<keyword evidence="3" id="KW-1185">Reference proteome</keyword>
<dbReference type="Proteomes" id="UP000199516">
    <property type="component" value="Unassembled WGS sequence"/>
</dbReference>
<keyword evidence="1" id="KW-0472">Membrane</keyword>
<feature type="transmembrane region" description="Helical" evidence="1">
    <location>
        <begin position="42"/>
        <end position="58"/>
    </location>
</feature>
<dbReference type="OrthoDB" id="2974358at2"/>
<feature type="transmembrane region" description="Helical" evidence="1">
    <location>
        <begin position="12"/>
        <end position="36"/>
    </location>
</feature>
<dbReference type="RefSeq" id="WP_091659323.1">
    <property type="nucleotide sequence ID" value="NZ_FONT01000002.1"/>
</dbReference>
<gene>
    <name evidence="2" type="ORF">SAMN05192532_102576</name>
</gene>
<name>A0A1I2BYK1_9BACI</name>
<evidence type="ECO:0000313" key="3">
    <source>
        <dbReference type="Proteomes" id="UP000199516"/>
    </source>
</evidence>
<dbReference type="AlphaFoldDB" id="A0A1I2BYK1"/>
<dbReference type="EMBL" id="FONT01000002">
    <property type="protein sequence ID" value="SFE61045.1"/>
    <property type="molecule type" value="Genomic_DNA"/>
</dbReference>
<proteinExistence type="predicted"/>
<organism evidence="2 3">
    <name type="scientific">Alteribacillus iranensis</name>
    <dbReference type="NCBI Taxonomy" id="930128"/>
    <lineage>
        <taxon>Bacteria</taxon>
        <taxon>Bacillati</taxon>
        <taxon>Bacillota</taxon>
        <taxon>Bacilli</taxon>
        <taxon>Bacillales</taxon>
        <taxon>Bacillaceae</taxon>
        <taxon>Alteribacillus</taxon>
    </lineage>
</organism>
<evidence type="ECO:0000256" key="1">
    <source>
        <dbReference type="SAM" id="Phobius"/>
    </source>
</evidence>
<protein>
    <submittedName>
        <fullName evidence="2">Uncharacterized protein</fullName>
    </submittedName>
</protein>
<keyword evidence="1" id="KW-0812">Transmembrane</keyword>
<dbReference type="STRING" id="930128.SAMN05192532_102576"/>